<evidence type="ECO:0000256" key="3">
    <source>
        <dbReference type="ARBA" id="ARBA00009409"/>
    </source>
</evidence>
<evidence type="ECO:0000256" key="6">
    <source>
        <dbReference type="ARBA" id="ARBA00022763"/>
    </source>
</evidence>
<dbReference type="CDD" id="cd08966">
    <property type="entry name" value="EcFpg-like_N"/>
    <property type="match status" value="1"/>
</dbReference>
<dbReference type="PROSITE" id="PS01242">
    <property type="entry name" value="ZF_FPG_1"/>
    <property type="match status" value="1"/>
</dbReference>
<feature type="domain" description="Formamidopyrimidine-DNA glycosylase catalytic" evidence="17">
    <location>
        <begin position="2"/>
        <end position="112"/>
    </location>
</feature>
<organism evidence="18">
    <name type="scientific">marine metagenome</name>
    <dbReference type="NCBI Taxonomy" id="408172"/>
    <lineage>
        <taxon>unclassified sequences</taxon>
        <taxon>metagenomes</taxon>
        <taxon>ecological metagenomes</taxon>
    </lineage>
</organism>
<proteinExistence type="inferred from homology"/>
<dbReference type="Gene3D" id="1.10.8.50">
    <property type="match status" value="1"/>
</dbReference>
<dbReference type="GO" id="GO:0003684">
    <property type="term" value="F:damaged DNA binding"/>
    <property type="evidence" value="ECO:0007669"/>
    <property type="project" value="InterPro"/>
</dbReference>
<comment type="catalytic activity">
    <reaction evidence="15">
        <text>2'-deoxyribonucleotide-(2'-deoxyribose 5'-phosphate)-2'-deoxyribonucleotide-DNA = a 3'-end 2'-deoxyribonucleotide-(2,3-dehydro-2,3-deoxyribose 5'-phosphate)-DNA + a 5'-end 5'-phospho-2'-deoxyribonucleoside-DNA + H(+)</text>
        <dbReference type="Rhea" id="RHEA:66592"/>
        <dbReference type="Rhea" id="RHEA-COMP:13180"/>
        <dbReference type="Rhea" id="RHEA-COMP:16897"/>
        <dbReference type="Rhea" id="RHEA-COMP:17067"/>
        <dbReference type="ChEBI" id="CHEBI:15378"/>
        <dbReference type="ChEBI" id="CHEBI:136412"/>
        <dbReference type="ChEBI" id="CHEBI:157695"/>
        <dbReference type="ChEBI" id="CHEBI:167181"/>
        <dbReference type="EC" id="4.2.99.18"/>
    </reaction>
</comment>
<dbReference type="Pfam" id="PF06831">
    <property type="entry name" value="H2TH"/>
    <property type="match status" value="1"/>
</dbReference>
<dbReference type="InterPro" id="IPR020629">
    <property type="entry name" value="FPG_Glyclase"/>
</dbReference>
<dbReference type="GO" id="GO:0008270">
    <property type="term" value="F:zinc ion binding"/>
    <property type="evidence" value="ECO:0007669"/>
    <property type="project" value="UniProtKB-KW"/>
</dbReference>
<evidence type="ECO:0000259" key="16">
    <source>
        <dbReference type="PROSITE" id="PS51066"/>
    </source>
</evidence>
<dbReference type="PROSITE" id="PS51068">
    <property type="entry name" value="FPG_CAT"/>
    <property type="match status" value="1"/>
</dbReference>
<dbReference type="PROSITE" id="PS51066">
    <property type="entry name" value="ZF_FPG_2"/>
    <property type="match status" value="1"/>
</dbReference>
<comment type="catalytic activity">
    <reaction evidence="1">
        <text>Hydrolysis of DNA containing ring-opened 7-methylguanine residues, releasing 2,6-diamino-4-hydroxy-5-(N-methyl)formamidopyrimidine.</text>
        <dbReference type="EC" id="3.2.2.23"/>
    </reaction>
</comment>
<evidence type="ECO:0000256" key="1">
    <source>
        <dbReference type="ARBA" id="ARBA00001668"/>
    </source>
</evidence>
<dbReference type="GO" id="GO:0006284">
    <property type="term" value="P:base-excision repair"/>
    <property type="evidence" value="ECO:0007669"/>
    <property type="project" value="InterPro"/>
</dbReference>
<dbReference type="Gene3D" id="3.20.190.10">
    <property type="entry name" value="MutM-like, N-terminal"/>
    <property type="match status" value="1"/>
</dbReference>
<evidence type="ECO:0000256" key="9">
    <source>
        <dbReference type="ARBA" id="ARBA00022833"/>
    </source>
</evidence>
<dbReference type="InterPro" id="IPR035937">
    <property type="entry name" value="FPG_N"/>
</dbReference>
<keyword evidence="7" id="KW-0863">Zinc-finger</keyword>
<dbReference type="PANTHER" id="PTHR22993:SF9">
    <property type="entry name" value="FORMAMIDOPYRIMIDINE-DNA GLYCOSYLASE"/>
    <property type="match status" value="1"/>
</dbReference>
<keyword evidence="11" id="KW-0234">DNA repair</keyword>
<evidence type="ECO:0000256" key="12">
    <source>
        <dbReference type="ARBA" id="ARBA00023239"/>
    </source>
</evidence>
<dbReference type="SUPFAM" id="SSF46946">
    <property type="entry name" value="S13-like H2TH domain"/>
    <property type="match status" value="1"/>
</dbReference>
<dbReference type="GO" id="GO:0034039">
    <property type="term" value="F:8-oxo-7,8-dihydroguanine DNA N-glycosylase activity"/>
    <property type="evidence" value="ECO:0007669"/>
    <property type="project" value="TreeGrafter"/>
</dbReference>
<evidence type="ECO:0000259" key="17">
    <source>
        <dbReference type="PROSITE" id="PS51068"/>
    </source>
</evidence>
<dbReference type="NCBIfam" id="NF002211">
    <property type="entry name" value="PRK01103.1"/>
    <property type="match status" value="1"/>
</dbReference>
<dbReference type="Pfam" id="PF01149">
    <property type="entry name" value="Fapy_DNA_glyco"/>
    <property type="match status" value="1"/>
</dbReference>
<dbReference type="Pfam" id="PF06827">
    <property type="entry name" value="zf-FPG_IleRS"/>
    <property type="match status" value="1"/>
</dbReference>
<keyword evidence="12" id="KW-0456">Lyase</keyword>
<evidence type="ECO:0000256" key="4">
    <source>
        <dbReference type="ARBA" id="ARBA00011245"/>
    </source>
</evidence>
<comment type="similarity">
    <text evidence="3">Belongs to the FPG family.</text>
</comment>
<keyword evidence="14" id="KW-0326">Glycosidase</keyword>
<keyword evidence="13" id="KW-0511">Multifunctional enzyme</keyword>
<keyword evidence="8" id="KW-0378">Hydrolase</keyword>
<evidence type="ECO:0000256" key="11">
    <source>
        <dbReference type="ARBA" id="ARBA00023204"/>
    </source>
</evidence>
<dbReference type="GO" id="GO:0140078">
    <property type="term" value="F:class I DNA-(apurinic or apyrimidinic site) endonuclease activity"/>
    <property type="evidence" value="ECO:0007669"/>
    <property type="project" value="UniProtKB-EC"/>
</dbReference>
<dbReference type="InterPro" id="IPR010979">
    <property type="entry name" value="Ribosomal_uS13-like_H2TH"/>
</dbReference>
<comment type="subunit">
    <text evidence="4">Monomer.</text>
</comment>
<keyword evidence="9" id="KW-0862">Zinc</keyword>
<dbReference type="InterPro" id="IPR010663">
    <property type="entry name" value="Znf_FPG/IleRS"/>
</dbReference>
<name>A0A381QVB7_9ZZZZ</name>
<accession>A0A381QVB7</accession>
<keyword evidence="10" id="KW-0238">DNA-binding</keyword>
<evidence type="ECO:0000256" key="2">
    <source>
        <dbReference type="ARBA" id="ARBA00001947"/>
    </source>
</evidence>
<dbReference type="InterPro" id="IPR015886">
    <property type="entry name" value="H2TH_FPG"/>
</dbReference>
<evidence type="ECO:0000256" key="14">
    <source>
        <dbReference type="ARBA" id="ARBA00023295"/>
    </source>
</evidence>
<dbReference type="SUPFAM" id="SSF57716">
    <property type="entry name" value="Glucocorticoid receptor-like (DNA-binding domain)"/>
    <property type="match status" value="1"/>
</dbReference>
<evidence type="ECO:0008006" key="19">
    <source>
        <dbReference type="Google" id="ProtNLM"/>
    </source>
</evidence>
<sequence>MPELPEVETVRARLEPLLVGARIIDGDSHPSAKFSQAPEAVGHSVEAVRRRGKYLLIDLLPEQGSRRELIVHLGMTGGLHMASSPIDDPYRRARWGLDDGRHLVFRDVRRFGRIAVVASGDHRSLPTLHELGPEPFDPRLDAAAFHALLARSSRRIKTHLLSQRPIAGVGNIYADEALWRSRIHPGARRVGLERSDRLLDALRAVLAEALEHNGTTLRDFRTVDGTKGSNQHRLDCYGRSGLPCGRCGSMLTSRVLDQRTSTYCPTCQAH</sequence>
<dbReference type="EMBL" id="UINC01001470">
    <property type="protein sequence ID" value="SUZ81483.1"/>
    <property type="molecule type" value="Genomic_DNA"/>
</dbReference>
<dbReference type="SMART" id="SM00898">
    <property type="entry name" value="Fapy_DNA_glyco"/>
    <property type="match status" value="1"/>
</dbReference>
<evidence type="ECO:0000256" key="10">
    <source>
        <dbReference type="ARBA" id="ARBA00023125"/>
    </source>
</evidence>
<dbReference type="InterPro" id="IPR000214">
    <property type="entry name" value="Znf_DNA_glyclase/AP_lyase"/>
</dbReference>
<feature type="domain" description="FPG-type" evidence="16">
    <location>
        <begin position="235"/>
        <end position="269"/>
    </location>
</feature>
<evidence type="ECO:0000256" key="7">
    <source>
        <dbReference type="ARBA" id="ARBA00022771"/>
    </source>
</evidence>
<gene>
    <name evidence="18" type="ORF">METZ01_LOCUS34337</name>
</gene>
<keyword evidence="5" id="KW-0479">Metal-binding</keyword>
<dbReference type="AlphaFoldDB" id="A0A381QVB7"/>
<dbReference type="SMART" id="SM01232">
    <property type="entry name" value="H2TH"/>
    <property type="match status" value="1"/>
</dbReference>
<dbReference type="NCBIfam" id="TIGR00577">
    <property type="entry name" value="fpg"/>
    <property type="match status" value="1"/>
</dbReference>
<evidence type="ECO:0000256" key="13">
    <source>
        <dbReference type="ARBA" id="ARBA00023268"/>
    </source>
</evidence>
<evidence type="ECO:0000256" key="15">
    <source>
        <dbReference type="ARBA" id="ARBA00044632"/>
    </source>
</evidence>
<dbReference type="SUPFAM" id="SSF81624">
    <property type="entry name" value="N-terminal domain of MutM-like DNA repair proteins"/>
    <property type="match status" value="1"/>
</dbReference>
<dbReference type="PANTHER" id="PTHR22993">
    <property type="entry name" value="FORMAMIDOPYRIMIDINE-DNA GLYCOSYLASE"/>
    <property type="match status" value="1"/>
</dbReference>
<reference evidence="18" key="1">
    <citation type="submission" date="2018-05" db="EMBL/GenBank/DDBJ databases">
        <authorList>
            <person name="Lanie J.A."/>
            <person name="Ng W.-L."/>
            <person name="Kazmierczak K.M."/>
            <person name="Andrzejewski T.M."/>
            <person name="Davidsen T.M."/>
            <person name="Wayne K.J."/>
            <person name="Tettelin H."/>
            <person name="Glass J.I."/>
            <person name="Rusch D."/>
            <person name="Podicherti R."/>
            <person name="Tsui H.-C.T."/>
            <person name="Winkler M.E."/>
        </authorList>
    </citation>
    <scope>NUCLEOTIDE SEQUENCE</scope>
</reference>
<protein>
    <recommendedName>
        <fullName evidence="19">DNA-(apurinic or apyrimidinic site) lyase</fullName>
    </recommendedName>
</protein>
<dbReference type="InterPro" id="IPR012319">
    <property type="entry name" value="FPG_cat"/>
</dbReference>
<evidence type="ECO:0000313" key="18">
    <source>
        <dbReference type="EMBL" id="SUZ81483.1"/>
    </source>
</evidence>
<dbReference type="InterPro" id="IPR015887">
    <property type="entry name" value="DNA_glyclase_Znf_dom_DNA_BS"/>
</dbReference>
<comment type="cofactor">
    <cofactor evidence="2">
        <name>Zn(2+)</name>
        <dbReference type="ChEBI" id="CHEBI:29105"/>
    </cofactor>
</comment>
<dbReference type="FunFam" id="1.10.8.50:FF:000003">
    <property type="entry name" value="Formamidopyrimidine-DNA glycosylase"/>
    <property type="match status" value="1"/>
</dbReference>
<evidence type="ECO:0000256" key="5">
    <source>
        <dbReference type="ARBA" id="ARBA00022723"/>
    </source>
</evidence>
<evidence type="ECO:0000256" key="8">
    <source>
        <dbReference type="ARBA" id="ARBA00022801"/>
    </source>
</evidence>
<keyword evidence="6" id="KW-0227">DNA damage</keyword>